<accession>A0A2S1KSE0</accession>
<keyword evidence="6 8" id="KW-1133">Transmembrane helix</keyword>
<dbReference type="GO" id="GO:0034257">
    <property type="term" value="F:nicotinamide riboside transmembrane transporter activity"/>
    <property type="evidence" value="ECO:0007669"/>
    <property type="project" value="InterPro"/>
</dbReference>
<dbReference type="PANTHER" id="PTHR36122">
    <property type="entry name" value="NICOTINAMIDE RIBOSIDE TRANSPORTER PNUC"/>
    <property type="match status" value="1"/>
</dbReference>
<keyword evidence="7 8" id="KW-0472">Membrane</keyword>
<name>A0A2S1KSE0_9LACO</name>
<evidence type="ECO:0000256" key="7">
    <source>
        <dbReference type="ARBA" id="ARBA00023136"/>
    </source>
</evidence>
<evidence type="ECO:0000256" key="2">
    <source>
        <dbReference type="ARBA" id="ARBA00006669"/>
    </source>
</evidence>
<evidence type="ECO:0000256" key="4">
    <source>
        <dbReference type="ARBA" id="ARBA00022475"/>
    </source>
</evidence>
<comment type="similarity">
    <text evidence="2">Belongs to the nicotinamide ribonucleoside (NR) uptake permease (TC 4.B.1) family.</text>
</comment>
<dbReference type="NCBIfam" id="TIGR01528">
    <property type="entry name" value="NMN_trans_PnuC"/>
    <property type="match status" value="1"/>
</dbReference>
<keyword evidence="4" id="KW-1003">Cell membrane</keyword>
<feature type="transmembrane region" description="Helical" evidence="8">
    <location>
        <begin position="134"/>
        <end position="151"/>
    </location>
</feature>
<evidence type="ECO:0000256" key="8">
    <source>
        <dbReference type="SAM" id="Phobius"/>
    </source>
</evidence>
<reference evidence="9 10" key="1">
    <citation type="submission" date="2017-04" db="EMBL/GenBank/DDBJ databases">
        <title>Weissella cibaria strain m2 complete genome.</title>
        <authorList>
            <person name="Pan Q."/>
            <person name="Tan M."/>
            <person name="Yao F."/>
            <person name="Su S."/>
        </authorList>
    </citation>
    <scope>NUCLEOTIDE SEQUENCE [LARGE SCALE GENOMIC DNA]</scope>
    <source>
        <strain evidence="9 10">M2</strain>
    </source>
</reference>
<dbReference type="AlphaFoldDB" id="A0A2S1KSE0"/>
<dbReference type="Proteomes" id="UP000244870">
    <property type="component" value="Chromosome"/>
</dbReference>
<dbReference type="Pfam" id="PF04973">
    <property type="entry name" value="NMN_transporter"/>
    <property type="match status" value="1"/>
</dbReference>
<dbReference type="GO" id="GO:0005886">
    <property type="term" value="C:plasma membrane"/>
    <property type="evidence" value="ECO:0007669"/>
    <property type="project" value="UniProtKB-SubCell"/>
</dbReference>
<dbReference type="InterPro" id="IPR006419">
    <property type="entry name" value="NMN_transpt_PnuC"/>
</dbReference>
<evidence type="ECO:0000313" key="10">
    <source>
        <dbReference type="Proteomes" id="UP000244870"/>
    </source>
</evidence>
<feature type="transmembrane region" description="Helical" evidence="8">
    <location>
        <begin position="62"/>
        <end position="79"/>
    </location>
</feature>
<evidence type="ECO:0000256" key="1">
    <source>
        <dbReference type="ARBA" id="ARBA00004651"/>
    </source>
</evidence>
<dbReference type="EMBL" id="CP020928">
    <property type="protein sequence ID" value="AWF95926.1"/>
    <property type="molecule type" value="Genomic_DNA"/>
</dbReference>
<protein>
    <recommendedName>
        <fullName evidence="11">Ribosyl nicotinamide transporter</fullName>
    </recommendedName>
</protein>
<dbReference type="PANTHER" id="PTHR36122:SF2">
    <property type="entry name" value="NICOTINAMIDE RIBOSIDE TRANSPORTER PNUC"/>
    <property type="match status" value="1"/>
</dbReference>
<feature type="transmembrane region" description="Helical" evidence="8">
    <location>
        <begin position="110"/>
        <end position="128"/>
    </location>
</feature>
<feature type="transmembrane region" description="Helical" evidence="8">
    <location>
        <begin position="199"/>
        <end position="217"/>
    </location>
</feature>
<evidence type="ECO:0000256" key="3">
    <source>
        <dbReference type="ARBA" id="ARBA00022448"/>
    </source>
</evidence>
<sequence>MRPRYRIGEFSTIGGTPMFSYHSLASATLAMRRTIPAPHQLWDAINPVTMVRELVTLNRREHLLLGSMLTASVIAFAFQHDYSTIGWIGLLTSFATAFNLILVDRGRLTNYGWGLISTSTWLVIAFHNRLIGDISSQLFYFIAQFVGIAVWHRSIAASQNDAVIPRRLTNMMVIWAIGFSLLLYGANVMLSHALHGNQIYLDASLLVLGVIGQILMTYGYRSQWVAWLILDVINVIIWAVQLRHGGAAALSMLVLQISTLINGLYGAYLWFRPQTP</sequence>
<proteinExistence type="inferred from homology"/>
<feature type="transmembrane region" description="Helical" evidence="8">
    <location>
        <begin position="172"/>
        <end position="193"/>
    </location>
</feature>
<evidence type="ECO:0000256" key="5">
    <source>
        <dbReference type="ARBA" id="ARBA00022692"/>
    </source>
</evidence>
<feature type="transmembrane region" description="Helical" evidence="8">
    <location>
        <begin position="85"/>
        <end position="103"/>
    </location>
</feature>
<keyword evidence="5 8" id="KW-0812">Transmembrane</keyword>
<evidence type="ECO:0000256" key="6">
    <source>
        <dbReference type="ARBA" id="ARBA00022989"/>
    </source>
</evidence>
<comment type="subcellular location">
    <subcellularLocation>
        <location evidence="1">Cell membrane</location>
        <topology evidence="1">Multi-pass membrane protein</topology>
    </subcellularLocation>
</comment>
<feature type="transmembrane region" description="Helical" evidence="8">
    <location>
        <begin position="224"/>
        <end position="241"/>
    </location>
</feature>
<evidence type="ECO:0000313" key="9">
    <source>
        <dbReference type="EMBL" id="AWF95926.1"/>
    </source>
</evidence>
<gene>
    <name evidence="9" type="ORF">B6254_1532</name>
</gene>
<keyword evidence="3" id="KW-0813">Transport</keyword>
<evidence type="ECO:0008006" key="11">
    <source>
        <dbReference type="Google" id="ProtNLM"/>
    </source>
</evidence>
<feature type="transmembrane region" description="Helical" evidence="8">
    <location>
        <begin position="247"/>
        <end position="271"/>
    </location>
</feature>
<organism evidence="9 10">
    <name type="scientific">Weissella cibaria</name>
    <dbReference type="NCBI Taxonomy" id="137591"/>
    <lineage>
        <taxon>Bacteria</taxon>
        <taxon>Bacillati</taxon>
        <taxon>Bacillota</taxon>
        <taxon>Bacilli</taxon>
        <taxon>Lactobacillales</taxon>
        <taxon>Lactobacillaceae</taxon>
        <taxon>Weissella</taxon>
    </lineage>
</organism>